<dbReference type="RefSeq" id="XP_038742707.1">
    <property type="nucleotide sequence ID" value="XM_038892124.1"/>
</dbReference>
<evidence type="ECO:0000256" key="10">
    <source>
        <dbReference type="SAM" id="MobiDB-lite"/>
    </source>
</evidence>
<dbReference type="GeneID" id="62165198"/>
<dbReference type="AlphaFoldDB" id="A0A9P6I3D3"/>
<dbReference type="EC" id="2.6.1.42" evidence="9"/>
<dbReference type="PANTHER" id="PTHR11825">
    <property type="entry name" value="SUBGROUP IIII AMINOTRANSFERASE"/>
    <property type="match status" value="1"/>
</dbReference>
<comment type="caution">
    <text evidence="11">The sequence shown here is derived from an EMBL/GenBank/DDBJ whole genome shotgun (WGS) entry which is preliminary data.</text>
</comment>
<dbReference type="CDD" id="cd01557">
    <property type="entry name" value="BCAT_beta_family"/>
    <property type="match status" value="1"/>
</dbReference>
<reference evidence="11" key="2">
    <citation type="submission" date="2020-11" db="EMBL/GenBank/DDBJ databases">
        <title>Whole genome sequencing of Colletotrichum sp.</title>
        <authorList>
            <person name="Li H."/>
        </authorList>
    </citation>
    <scope>NUCLEOTIDE SEQUENCE</scope>
    <source>
        <strain evidence="11">CkLH20</strain>
    </source>
</reference>
<sequence>MIFIPPKTLTKLSTMSPSALPNKREDSTQNGSSQDLNASNLEINLSQTLKRVPEPGTPELWAQNICSDHMVTARWTEEHGWETPRIQPFGNISLSPAASCLHYATQCFEGMKVFRGHDDKLRLFRPDKNMKRLAMSAKRVSLPEFNENEAVELIKALVRIDGPRWLPKGRKGNFLYIRPALIGSGTQIGIQIPKEALLMVMMVAWPDFSSDIPPGVLEKPQGLRLMTSENGAVRAWPGGFGHAKVGANYGPSFLALQNCRKRGYDQILWVLGDDAQVTEAGSSNFFVVVKNKETGKRELITPPLEDGIILEGVTRQSTLELAREHFSNELAVKEDRFTMYDLKLAWEEERIQEAFVTGTAFFITPVSKIHFDGKEWDIPVNMTNGGFSVARSIKSLLEGIMYGPRSHEWGILVEEVS</sequence>
<dbReference type="InterPro" id="IPR043131">
    <property type="entry name" value="BCAT-like_N"/>
</dbReference>
<feature type="compositionally biased region" description="Polar residues" evidence="10">
    <location>
        <begin position="10"/>
        <end position="19"/>
    </location>
</feature>
<evidence type="ECO:0000256" key="7">
    <source>
        <dbReference type="RuleBase" id="RU004106"/>
    </source>
</evidence>
<dbReference type="InterPro" id="IPR033939">
    <property type="entry name" value="BCAT_family"/>
</dbReference>
<evidence type="ECO:0000256" key="6">
    <source>
        <dbReference type="PIRSR" id="PIRSR006468-1"/>
    </source>
</evidence>
<dbReference type="GO" id="GO:0004084">
    <property type="term" value="F:branched-chain-amino-acid transaminase activity"/>
    <property type="evidence" value="ECO:0007669"/>
    <property type="project" value="UniProtKB-EC"/>
</dbReference>
<evidence type="ECO:0000256" key="9">
    <source>
        <dbReference type="RuleBase" id="RU004517"/>
    </source>
</evidence>
<dbReference type="InterPro" id="IPR036038">
    <property type="entry name" value="Aminotransferase-like"/>
</dbReference>
<evidence type="ECO:0000256" key="5">
    <source>
        <dbReference type="ARBA" id="ARBA00022898"/>
    </source>
</evidence>
<dbReference type="FunFam" id="3.30.470.10:FF:000012">
    <property type="entry name" value="Branched-chain-amino-acid aminotransferase"/>
    <property type="match status" value="1"/>
</dbReference>
<dbReference type="Pfam" id="PF01063">
    <property type="entry name" value="Aminotran_4"/>
    <property type="match status" value="1"/>
</dbReference>
<organism evidence="11 12">
    <name type="scientific">Colletotrichum karsti</name>
    <dbReference type="NCBI Taxonomy" id="1095194"/>
    <lineage>
        <taxon>Eukaryota</taxon>
        <taxon>Fungi</taxon>
        <taxon>Dikarya</taxon>
        <taxon>Ascomycota</taxon>
        <taxon>Pezizomycotina</taxon>
        <taxon>Sordariomycetes</taxon>
        <taxon>Hypocreomycetidae</taxon>
        <taxon>Glomerellales</taxon>
        <taxon>Glomerellaceae</taxon>
        <taxon>Colletotrichum</taxon>
        <taxon>Colletotrichum boninense species complex</taxon>
    </lineage>
</organism>
<dbReference type="Proteomes" id="UP000781932">
    <property type="component" value="Unassembled WGS sequence"/>
</dbReference>
<dbReference type="Gene3D" id="3.20.10.10">
    <property type="entry name" value="D-amino Acid Aminotransferase, subunit A, domain 2"/>
    <property type="match status" value="1"/>
</dbReference>
<evidence type="ECO:0000313" key="12">
    <source>
        <dbReference type="Proteomes" id="UP000781932"/>
    </source>
</evidence>
<keyword evidence="5 8" id="KW-0663">Pyridoxal phosphate</keyword>
<keyword evidence="3 9" id="KW-0032">Aminotransferase</keyword>
<keyword evidence="9" id="KW-0100">Branched-chain amino acid biosynthesis</keyword>
<keyword evidence="9" id="KW-0028">Amino-acid biosynthesis</keyword>
<comment type="cofactor">
    <cofactor evidence="1 8">
        <name>pyridoxal 5'-phosphate</name>
        <dbReference type="ChEBI" id="CHEBI:597326"/>
    </cofactor>
</comment>
<dbReference type="InterPro" id="IPR043132">
    <property type="entry name" value="BCAT-like_C"/>
</dbReference>
<evidence type="ECO:0000256" key="8">
    <source>
        <dbReference type="RuleBase" id="RU004516"/>
    </source>
</evidence>
<keyword evidence="12" id="KW-1185">Reference proteome</keyword>
<dbReference type="GO" id="GO:0009098">
    <property type="term" value="P:L-leucine biosynthetic process"/>
    <property type="evidence" value="ECO:0007669"/>
    <property type="project" value="TreeGrafter"/>
</dbReference>
<comment type="catalytic activity">
    <reaction evidence="9">
        <text>L-isoleucine + 2-oxoglutarate = (S)-3-methyl-2-oxopentanoate + L-glutamate</text>
        <dbReference type="Rhea" id="RHEA:24801"/>
        <dbReference type="ChEBI" id="CHEBI:16810"/>
        <dbReference type="ChEBI" id="CHEBI:29985"/>
        <dbReference type="ChEBI" id="CHEBI:35146"/>
        <dbReference type="ChEBI" id="CHEBI:58045"/>
        <dbReference type="EC" id="2.6.1.42"/>
    </reaction>
</comment>
<reference evidence="11" key="1">
    <citation type="submission" date="2020-03" db="EMBL/GenBank/DDBJ databases">
        <authorList>
            <person name="He L."/>
        </authorList>
    </citation>
    <scope>NUCLEOTIDE SEQUENCE</scope>
    <source>
        <strain evidence="11">CkLH20</strain>
    </source>
</reference>
<dbReference type="InterPro" id="IPR018300">
    <property type="entry name" value="Aminotrans_IV_CS"/>
</dbReference>
<dbReference type="PIRSF" id="PIRSF006468">
    <property type="entry name" value="BCAT1"/>
    <property type="match status" value="1"/>
</dbReference>
<evidence type="ECO:0000256" key="4">
    <source>
        <dbReference type="ARBA" id="ARBA00022679"/>
    </source>
</evidence>
<evidence type="ECO:0000313" key="11">
    <source>
        <dbReference type="EMBL" id="KAF9873246.1"/>
    </source>
</evidence>
<dbReference type="GO" id="GO:0005739">
    <property type="term" value="C:mitochondrion"/>
    <property type="evidence" value="ECO:0007669"/>
    <property type="project" value="TreeGrafter"/>
</dbReference>
<dbReference type="GO" id="GO:0009099">
    <property type="term" value="P:L-valine biosynthetic process"/>
    <property type="evidence" value="ECO:0007669"/>
    <property type="project" value="TreeGrafter"/>
</dbReference>
<gene>
    <name evidence="11" type="ORF">CkaCkLH20_09409</name>
</gene>
<keyword evidence="4 9" id="KW-0808">Transferase</keyword>
<dbReference type="PROSITE" id="PS00770">
    <property type="entry name" value="AA_TRANSFER_CLASS_4"/>
    <property type="match status" value="1"/>
</dbReference>
<comment type="catalytic activity">
    <reaction evidence="9">
        <text>L-valine + 2-oxoglutarate = 3-methyl-2-oxobutanoate + L-glutamate</text>
        <dbReference type="Rhea" id="RHEA:24813"/>
        <dbReference type="ChEBI" id="CHEBI:11851"/>
        <dbReference type="ChEBI" id="CHEBI:16810"/>
        <dbReference type="ChEBI" id="CHEBI:29985"/>
        <dbReference type="ChEBI" id="CHEBI:57762"/>
        <dbReference type="EC" id="2.6.1.42"/>
    </reaction>
</comment>
<feature type="region of interest" description="Disordered" evidence="10">
    <location>
        <begin position="1"/>
        <end position="39"/>
    </location>
</feature>
<comment type="catalytic activity">
    <reaction evidence="9">
        <text>L-leucine + 2-oxoglutarate = 4-methyl-2-oxopentanoate + L-glutamate</text>
        <dbReference type="Rhea" id="RHEA:18321"/>
        <dbReference type="ChEBI" id="CHEBI:16810"/>
        <dbReference type="ChEBI" id="CHEBI:17865"/>
        <dbReference type="ChEBI" id="CHEBI:29985"/>
        <dbReference type="ChEBI" id="CHEBI:57427"/>
        <dbReference type="EC" id="2.6.1.42"/>
    </reaction>
</comment>
<dbReference type="Gene3D" id="3.30.470.10">
    <property type="match status" value="1"/>
</dbReference>
<name>A0A9P6I3D3_9PEZI</name>
<evidence type="ECO:0000256" key="3">
    <source>
        <dbReference type="ARBA" id="ARBA00022576"/>
    </source>
</evidence>
<dbReference type="InterPro" id="IPR005786">
    <property type="entry name" value="B_amino_transII"/>
</dbReference>
<dbReference type="InterPro" id="IPR001544">
    <property type="entry name" value="Aminotrans_IV"/>
</dbReference>
<proteinExistence type="inferred from homology"/>
<dbReference type="PANTHER" id="PTHR11825:SF69">
    <property type="entry name" value="BRANCHED-CHAIN-AMINO-ACID AMINOTRANSFERASE"/>
    <property type="match status" value="1"/>
</dbReference>
<feature type="modified residue" description="N6-(pyridoxal phosphate)lysine" evidence="6">
    <location>
        <position position="244"/>
    </location>
</feature>
<feature type="compositionally biased region" description="Polar residues" evidence="10">
    <location>
        <begin position="28"/>
        <end position="39"/>
    </location>
</feature>
<protein>
    <recommendedName>
        <fullName evidence="9">Branched-chain-amino-acid aminotransferase</fullName>
        <ecNumber evidence="9">2.6.1.42</ecNumber>
    </recommendedName>
</protein>
<dbReference type="SUPFAM" id="SSF56752">
    <property type="entry name" value="D-aminoacid aminotransferase-like PLP-dependent enzymes"/>
    <property type="match status" value="1"/>
</dbReference>
<evidence type="ECO:0000256" key="1">
    <source>
        <dbReference type="ARBA" id="ARBA00001933"/>
    </source>
</evidence>
<evidence type="ECO:0000256" key="2">
    <source>
        <dbReference type="ARBA" id="ARBA00009320"/>
    </source>
</evidence>
<accession>A0A9P6I3D3</accession>
<dbReference type="EMBL" id="JAATWM020000033">
    <property type="protein sequence ID" value="KAF9873246.1"/>
    <property type="molecule type" value="Genomic_DNA"/>
</dbReference>
<comment type="similarity">
    <text evidence="2 7">Belongs to the class-IV pyridoxal-phosphate-dependent aminotransferase family.</text>
</comment>
<dbReference type="OrthoDB" id="1732691at2759"/>